<reference evidence="1 2" key="1">
    <citation type="submission" date="2021-03" db="EMBL/GenBank/DDBJ databases">
        <authorList>
            <person name="Grouzdev D.S."/>
        </authorList>
    </citation>
    <scope>NUCLEOTIDE SEQUENCE [LARGE SCALE GENOMIC DNA]</scope>
    <source>
        <strain evidence="1 2">M50-1</strain>
    </source>
</reference>
<comment type="caution">
    <text evidence="1">The sequence shown here is derived from an EMBL/GenBank/DDBJ whole genome shotgun (WGS) entry which is preliminary data.</text>
</comment>
<evidence type="ECO:0000313" key="2">
    <source>
        <dbReference type="Proteomes" id="UP001193081"/>
    </source>
</evidence>
<proteinExistence type="predicted"/>
<dbReference type="EMBL" id="SIJK02000001">
    <property type="protein sequence ID" value="MBP1464151.1"/>
    <property type="molecule type" value="Genomic_DNA"/>
</dbReference>
<gene>
    <name evidence="1" type="ORF">EYB53_000380</name>
</gene>
<dbReference type="Proteomes" id="UP001193081">
    <property type="component" value="Unassembled WGS sequence"/>
</dbReference>
<name>A0ABS4D3Z8_9CHLR</name>
<organism evidence="1 2">
    <name type="scientific">Candidatus Chloroploca mongolica</name>
    <dbReference type="NCBI Taxonomy" id="2528176"/>
    <lineage>
        <taxon>Bacteria</taxon>
        <taxon>Bacillati</taxon>
        <taxon>Chloroflexota</taxon>
        <taxon>Chloroflexia</taxon>
        <taxon>Chloroflexales</taxon>
        <taxon>Chloroflexineae</taxon>
        <taxon>Oscillochloridaceae</taxon>
        <taxon>Candidatus Chloroploca</taxon>
    </lineage>
</organism>
<keyword evidence="2" id="KW-1185">Reference proteome</keyword>
<evidence type="ECO:0000313" key="1">
    <source>
        <dbReference type="EMBL" id="MBP1464151.1"/>
    </source>
</evidence>
<accession>A0ABS4D3Z8</accession>
<protein>
    <submittedName>
        <fullName evidence="1">Uncharacterized protein</fullName>
    </submittedName>
</protein>
<sequence>MVKLLQGLPKNHLTGVRVAAFDTRIALETINSRALRFLVDKGGYAASTIAKTLEKKGGVLAAPPEGFFVTGEQGPLKDGEGERAAAWAGGLGTRSDDDG</sequence>
<dbReference type="RefSeq" id="WP_135475553.1">
    <property type="nucleotide sequence ID" value="NZ_SIJK02000001.1"/>
</dbReference>